<evidence type="ECO:0000313" key="1">
    <source>
        <dbReference type="EMBL" id="KAH6631874.1"/>
    </source>
</evidence>
<dbReference type="Proteomes" id="UP000724584">
    <property type="component" value="Unassembled WGS sequence"/>
</dbReference>
<organism evidence="1 2">
    <name type="scientific">Chaetomium tenue</name>
    <dbReference type="NCBI Taxonomy" id="1854479"/>
    <lineage>
        <taxon>Eukaryota</taxon>
        <taxon>Fungi</taxon>
        <taxon>Dikarya</taxon>
        <taxon>Ascomycota</taxon>
        <taxon>Pezizomycotina</taxon>
        <taxon>Sordariomycetes</taxon>
        <taxon>Sordariomycetidae</taxon>
        <taxon>Sordariales</taxon>
        <taxon>Chaetomiaceae</taxon>
        <taxon>Chaetomium</taxon>
    </lineage>
</organism>
<gene>
    <name evidence="1" type="ORF">F5144DRAFT_234341</name>
</gene>
<protein>
    <submittedName>
        <fullName evidence="1">Uncharacterized protein</fullName>
    </submittedName>
</protein>
<evidence type="ECO:0000313" key="2">
    <source>
        <dbReference type="Proteomes" id="UP000724584"/>
    </source>
</evidence>
<sequence>MRRASMPRGSWGPRGLACGCGRRARRGWGEGKGWVFPPVPPPPLQEEKKSGKLGYSGARSGECDNPATPTPSRWVREGSTCQRRGEEGRNRLNMIKIGVKCRRWWVLLYCVYALGMLLRRFFDEEDPLIQRLNYQSGQVQEPPKTTERHVHVPSPSNQ</sequence>
<name>A0ACB7P8T5_9PEZI</name>
<dbReference type="EMBL" id="JAGIZQ010000004">
    <property type="protein sequence ID" value="KAH6631874.1"/>
    <property type="molecule type" value="Genomic_DNA"/>
</dbReference>
<keyword evidence="2" id="KW-1185">Reference proteome</keyword>
<proteinExistence type="predicted"/>
<accession>A0ACB7P8T5</accession>
<reference evidence="1 2" key="1">
    <citation type="journal article" date="2021" name="Nat. Commun.">
        <title>Genetic determinants of endophytism in the Arabidopsis root mycobiome.</title>
        <authorList>
            <person name="Mesny F."/>
            <person name="Miyauchi S."/>
            <person name="Thiergart T."/>
            <person name="Pickel B."/>
            <person name="Atanasova L."/>
            <person name="Karlsson M."/>
            <person name="Huettel B."/>
            <person name="Barry K.W."/>
            <person name="Haridas S."/>
            <person name="Chen C."/>
            <person name="Bauer D."/>
            <person name="Andreopoulos W."/>
            <person name="Pangilinan J."/>
            <person name="LaButti K."/>
            <person name="Riley R."/>
            <person name="Lipzen A."/>
            <person name="Clum A."/>
            <person name="Drula E."/>
            <person name="Henrissat B."/>
            <person name="Kohler A."/>
            <person name="Grigoriev I.V."/>
            <person name="Martin F.M."/>
            <person name="Hacquard S."/>
        </authorList>
    </citation>
    <scope>NUCLEOTIDE SEQUENCE [LARGE SCALE GENOMIC DNA]</scope>
    <source>
        <strain evidence="1 2">MPI-SDFR-AT-0079</strain>
    </source>
</reference>
<comment type="caution">
    <text evidence="1">The sequence shown here is derived from an EMBL/GenBank/DDBJ whole genome shotgun (WGS) entry which is preliminary data.</text>
</comment>